<proteinExistence type="predicted"/>
<dbReference type="AlphaFoldDB" id="A0A1G8KAM5"/>
<feature type="non-terminal residue" evidence="2">
    <location>
        <position position="1"/>
    </location>
</feature>
<keyword evidence="3" id="KW-1185">Reference proteome</keyword>
<evidence type="ECO:0000256" key="1">
    <source>
        <dbReference type="SAM" id="MobiDB-lite"/>
    </source>
</evidence>
<evidence type="ECO:0000313" key="2">
    <source>
        <dbReference type="EMBL" id="SDI40399.1"/>
    </source>
</evidence>
<reference evidence="2 3" key="1">
    <citation type="submission" date="2016-10" db="EMBL/GenBank/DDBJ databases">
        <authorList>
            <person name="de Groot N.N."/>
        </authorList>
    </citation>
    <scope>NUCLEOTIDE SEQUENCE [LARGE SCALE GENOMIC DNA]</scope>
    <source>
        <strain evidence="2 3">NP_1H</strain>
    </source>
</reference>
<protein>
    <submittedName>
        <fullName evidence="2">Uncharacterized protein</fullName>
    </submittedName>
</protein>
<gene>
    <name evidence="2" type="ORF">SAMN04488693_110133</name>
</gene>
<evidence type="ECO:0000313" key="3">
    <source>
        <dbReference type="Proteomes" id="UP000199258"/>
    </source>
</evidence>
<name>A0A1G8KAM5_9MICC</name>
<dbReference type="Proteomes" id="UP000199258">
    <property type="component" value="Unassembled WGS sequence"/>
</dbReference>
<accession>A0A1G8KAM5</accession>
<sequence>TFPPEIPAEKQAILNALQHPKLTH</sequence>
<organism evidence="2 3">
    <name type="scientific">Arthrobacter subterraneus</name>
    <dbReference type="NCBI Taxonomy" id="335973"/>
    <lineage>
        <taxon>Bacteria</taxon>
        <taxon>Bacillati</taxon>
        <taxon>Actinomycetota</taxon>
        <taxon>Actinomycetes</taxon>
        <taxon>Micrococcales</taxon>
        <taxon>Micrococcaceae</taxon>
        <taxon>Arthrobacter</taxon>
    </lineage>
</organism>
<dbReference type="EMBL" id="FNDT01000010">
    <property type="protein sequence ID" value="SDI40399.1"/>
    <property type="molecule type" value="Genomic_DNA"/>
</dbReference>
<feature type="region of interest" description="Disordered" evidence="1">
    <location>
        <begin position="1"/>
        <end position="24"/>
    </location>
</feature>